<dbReference type="InterPro" id="IPR001194">
    <property type="entry name" value="cDENN_dom"/>
</dbReference>
<dbReference type="Pfam" id="PF02141">
    <property type="entry name" value="DENN"/>
    <property type="match status" value="1"/>
</dbReference>
<feature type="repeat" description="PPR" evidence="3">
    <location>
        <begin position="818"/>
        <end position="852"/>
    </location>
</feature>
<dbReference type="GO" id="GO:0005085">
    <property type="term" value="F:guanyl-nucleotide exchange factor activity"/>
    <property type="evidence" value="ECO:0007669"/>
    <property type="project" value="UniProtKB-KW"/>
</dbReference>
<evidence type="ECO:0008006" key="9">
    <source>
        <dbReference type="Google" id="ProtNLM"/>
    </source>
</evidence>
<feature type="compositionally biased region" description="Basic and acidic residues" evidence="4">
    <location>
        <begin position="1319"/>
        <end position="1332"/>
    </location>
</feature>
<feature type="compositionally biased region" description="Acidic residues" evidence="4">
    <location>
        <begin position="1239"/>
        <end position="1251"/>
    </location>
</feature>
<dbReference type="FunFam" id="2.100.10.50:FF:000001">
    <property type="entry name" value="DENN domain containing 4C"/>
    <property type="match status" value="1"/>
</dbReference>
<evidence type="ECO:0000256" key="1">
    <source>
        <dbReference type="ARBA" id="ARBA00022553"/>
    </source>
</evidence>
<evidence type="ECO:0000313" key="7">
    <source>
        <dbReference type="EMBL" id="KAG7468247.1"/>
    </source>
</evidence>
<sequence length="1914" mass="212696">MEDKGPRVADYFVVAGLTDSSKPLDEEIRFDDVCHKTARPKAPITDVAVVLRSLGEEVPAGYTCVEATPTGLSADLNGGSLMGPQIFLCYRRGRDKPPLIDLGVLYEWKERLKQGCDIIQTTPAGRPANISGSSSQRIYITYRRAPSCPSHGLLAVTDICVIIPGKGETPPHTFCRVEKNLNSSMWGSSMYLCYKKSVAKTNTIAYKAGLICRYPEQDYESFPLPESVPLFCLPMGATIECWPPNTQYSLPVFSTFVLTGASGEKVYGAAIQFYESYPQECLTEKQRLLLALNGERRSGDSKAVHTNKCICLLSHWPFFDAFRKFLTFLYRYSISGPHALPIEKHISHFMHRVPFPSSQRPRILVQLSPHDSLMLSQPVSSPLPLSGGRFSTLLQNLGPENAVTLLVFAVTEHKILVHSLRPSALTSVTEALVSMIFPFHWPCPYIPLCPLALADVLSAPCPFIVGVDSRYFDLYDPPPDVSCVDLDTNTISHNEDKRALTWKILPKKACKSLMNTLSSLYQQLAEGQQRPREDGLMDLAMSDAELAGGKSLHTLELEIQEAFLRFMAAILRGYRSFLRPITQAPSEKATDASSLFDLQGFLRSRDRSHQKFYSLMTKTQMFIRFIEECSFVSDKDASLAFFDDCVEKLFSTESGADKGGKVDSERLEDTRLIEVDESHRSEHTVFITPPELPPLPDGEEYPLRYSYSGFPVLTPELFDAAEGLRPPALHLPSRHSCPTSPAPMFRRTKQEIKSAQKMAKKYSSIPQLWSKCLLRHCYGLWFICLPAYVRVCHSKVRALRTAYDVLRKMQVKKLQPPDEVCYRVLMQLCGQYGQPVLAVRVLFEMKKAGVHPNAITYGYYNKAVLESTWPSTTRGGYFLWMKLRNVVLGVAQFRRALKRQQANPAQTPLSDGSDLDAVSHGSLEGSNDTNPGERVPFSTDSVRVDSTDDRSSTGGQSDLGYNSLSKEEVRRGGAVVQECTMDKEEDKKESDSSSLSETESTKGSGDCLPQLDFPEVSDPIQPRAGIVRGSCSYSDTAAESDEARAERVAGLLFTSSLEEIGVVQGSSLRRRHRSTTDESQGVADWRGVRGHGQSGDPAGSTVLGLGMSQGETDPLRIAKNLGDDARILRGTLLKSRRPDSLAVGGGEEGAVRPGALDTPTRRHGDAQERDSSDEDKADADATTIFDLEDLDGEGGGSNQEGREVDRCRRGTDKASDRRSVKRTDIETGFDPLSLLAAETEQERDDEEEDEREGVLTPRRHLAEEIEMYMNYMGSPLSSRAPSMDLQDPCSPTPSSRPPTLPQSSPRPTGVPRSRTYHSHPHDRDHPRSRDRLCSSPDSPYRERETPNTLASPPSFALDALLTPTLDVFKTSVFSAGKGVAEKASRWYSRFATYTSPTKDVNYDRASVSSLGVGYPKSSLLGEDSTSPQQNGPCRSPYRTRVENAAPHPSPRPTLRPALQSGFTPSPSSFTLPDKSELGSSRYTSSTSIFHNYAMEVLISSCSRCKTCDCLVYDEEIMAGWTADDSNLNTTCPFCGNPFLPFLNVEIRDMRGPGRFFLKSSPSAEEAMSSSYSVSTGLGTGTSTLSTPCPTTAVSPPSPRIILQECPGGNRSSFAPARCIEIPTERRQGALSPGTHMVRSVSAFDPLEEPFRTGLNVPTGSLPSRLNEATDPLNMEWRLHNPDPVTVPYLSPLVLWKELESLLENEGDLAITAYDIVDHHPIVFWNLVWYFRRLDLPSNLPGLVLTSDHCNRGSQIPRHWMSEDSKHVLIQVLWDNLKLQQDPIQPFYILWNTHSLNYPVTRPVREEELPFGEELLQGVVQSIQKNDVYHPMTKVLRLLAQTLGVRRQRSLYRDILFLSLVALGKDNIDIDAFDREYKMAYDRLTPSQVKLTHNCDRPPSAGVMECRKTFGEPYL</sequence>
<dbReference type="InterPro" id="IPR002885">
    <property type="entry name" value="PPR_rpt"/>
</dbReference>
<feature type="region of interest" description="Disordered" evidence="4">
    <location>
        <begin position="1138"/>
        <end position="1260"/>
    </location>
</feature>
<evidence type="ECO:0000259" key="6">
    <source>
        <dbReference type="PROSITE" id="PS51498"/>
    </source>
</evidence>
<feature type="region of interest" description="Disordered" evidence="4">
    <location>
        <begin position="1273"/>
        <end position="1354"/>
    </location>
</feature>
<accession>A0A9D3T9H1</accession>
<feature type="compositionally biased region" description="Low complexity" evidence="4">
    <location>
        <begin position="992"/>
        <end position="1005"/>
    </location>
</feature>
<evidence type="ECO:0000256" key="2">
    <source>
        <dbReference type="ARBA" id="ARBA00022658"/>
    </source>
</evidence>
<dbReference type="PROSITE" id="PS51375">
    <property type="entry name" value="PPR"/>
    <property type="match status" value="1"/>
</dbReference>
<feature type="region of interest" description="Disordered" evidence="4">
    <location>
        <begin position="899"/>
        <end position="1009"/>
    </location>
</feature>
<feature type="compositionally biased region" description="Polar residues" evidence="4">
    <location>
        <begin position="1423"/>
        <end position="1432"/>
    </location>
</feature>
<evidence type="ECO:0000256" key="4">
    <source>
        <dbReference type="SAM" id="MobiDB-lite"/>
    </source>
</evidence>
<organism evidence="7 8">
    <name type="scientific">Megalops atlanticus</name>
    <name type="common">Tarpon</name>
    <name type="synonym">Clupea gigantea</name>
    <dbReference type="NCBI Taxonomy" id="7932"/>
    <lineage>
        <taxon>Eukaryota</taxon>
        <taxon>Metazoa</taxon>
        <taxon>Chordata</taxon>
        <taxon>Craniata</taxon>
        <taxon>Vertebrata</taxon>
        <taxon>Euteleostomi</taxon>
        <taxon>Actinopterygii</taxon>
        <taxon>Neopterygii</taxon>
        <taxon>Teleostei</taxon>
        <taxon>Elopiformes</taxon>
        <taxon>Megalopidae</taxon>
        <taxon>Megalops</taxon>
    </lineage>
</organism>
<feature type="compositionally biased region" description="Basic and acidic residues" evidence="4">
    <location>
        <begin position="1200"/>
        <end position="1225"/>
    </location>
</feature>
<evidence type="ECO:0000259" key="5">
    <source>
        <dbReference type="PROSITE" id="PS50211"/>
    </source>
</evidence>
<dbReference type="Proteomes" id="UP001046870">
    <property type="component" value="Chromosome 11"/>
</dbReference>
<dbReference type="NCBIfam" id="TIGR00756">
    <property type="entry name" value="PPR"/>
    <property type="match status" value="1"/>
</dbReference>
<feature type="compositionally biased region" description="Polar residues" evidence="4">
    <location>
        <begin position="1460"/>
        <end position="1470"/>
    </location>
</feature>
<dbReference type="PROSITE" id="PS50211">
    <property type="entry name" value="DENN"/>
    <property type="match status" value="1"/>
</dbReference>
<feature type="compositionally biased region" description="Basic and acidic residues" evidence="4">
    <location>
        <begin position="1159"/>
        <end position="1170"/>
    </location>
</feature>
<dbReference type="PANTHER" id="PTHR12296">
    <property type="entry name" value="DENN DOMAIN-CONTAINING PROTEIN 4"/>
    <property type="match status" value="1"/>
</dbReference>
<dbReference type="InterPro" id="IPR011990">
    <property type="entry name" value="TPR-like_helical_dom_sf"/>
</dbReference>
<dbReference type="InterPro" id="IPR051696">
    <property type="entry name" value="DENN_Domain_GEFs"/>
</dbReference>
<dbReference type="Pfam" id="PF03456">
    <property type="entry name" value="uDENN"/>
    <property type="match status" value="1"/>
</dbReference>
<feature type="compositionally biased region" description="Polar residues" evidence="4">
    <location>
        <begin position="900"/>
        <end position="910"/>
    </location>
</feature>
<feature type="compositionally biased region" description="Basic and acidic residues" evidence="4">
    <location>
        <begin position="942"/>
        <end position="951"/>
    </location>
</feature>
<dbReference type="OrthoDB" id="75250at2759"/>
<dbReference type="GO" id="GO:0005829">
    <property type="term" value="C:cytosol"/>
    <property type="evidence" value="ECO:0007669"/>
    <property type="project" value="UniProtKB-ARBA"/>
</dbReference>
<dbReference type="InterPro" id="IPR043153">
    <property type="entry name" value="DENN_C"/>
</dbReference>
<evidence type="ECO:0000313" key="8">
    <source>
        <dbReference type="Proteomes" id="UP001046870"/>
    </source>
</evidence>
<evidence type="ECO:0000256" key="3">
    <source>
        <dbReference type="PROSITE-ProRule" id="PRU00708"/>
    </source>
</evidence>
<feature type="compositionally biased region" description="Basic and acidic residues" evidence="4">
    <location>
        <begin position="980"/>
        <end position="991"/>
    </location>
</feature>
<dbReference type="EMBL" id="JAFDVH010000011">
    <property type="protein sequence ID" value="KAG7468247.1"/>
    <property type="molecule type" value="Genomic_DNA"/>
</dbReference>
<protein>
    <recommendedName>
        <fullName evidence="9">DENN domain containing 4A</fullName>
    </recommendedName>
</protein>
<dbReference type="FunFam" id="1.25.40.10:FF:000042">
    <property type="entry name" value="C-myc promoter-binding protein isoform X1"/>
    <property type="match status" value="1"/>
</dbReference>
<dbReference type="InterPro" id="IPR005112">
    <property type="entry name" value="dDENN_dom"/>
</dbReference>
<keyword evidence="1" id="KW-0597">Phosphoprotein</keyword>
<feature type="region of interest" description="Disordered" evidence="4">
    <location>
        <begin position="1068"/>
        <end position="1107"/>
    </location>
</feature>
<dbReference type="InterPro" id="IPR005113">
    <property type="entry name" value="uDENN_dom"/>
</dbReference>
<dbReference type="PROSITE" id="PS51498">
    <property type="entry name" value="MABP"/>
    <property type="match status" value="1"/>
</dbReference>
<dbReference type="InterPro" id="IPR023341">
    <property type="entry name" value="MABP"/>
</dbReference>
<dbReference type="Pfam" id="PF03455">
    <property type="entry name" value="dDENN"/>
    <property type="match status" value="1"/>
</dbReference>
<dbReference type="Gene3D" id="3.40.50.11500">
    <property type="match status" value="1"/>
</dbReference>
<dbReference type="InterPro" id="IPR037516">
    <property type="entry name" value="Tripartite_DENN"/>
</dbReference>
<feature type="domain" description="UDENN" evidence="5">
    <location>
        <begin position="190"/>
        <end position="638"/>
    </location>
</feature>
<dbReference type="SMART" id="SM00799">
    <property type="entry name" value="DENN"/>
    <property type="match status" value="1"/>
</dbReference>
<dbReference type="SMART" id="SM00801">
    <property type="entry name" value="dDENN"/>
    <property type="match status" value="1"/>
</dbReference>
<proteinExistence type="predicted"/>
<reference evidence="7" key="1">
    <citation type="submission" date="2021-01" db="EMBL/GenBank/DDBJ databases">
        <authorList>
            <person name="Zahm M."/>
            <person name="Roques C."/>
            <person name="Cabau C."/>
            <person name="Klopp C."/>
            <person name="Donnadieu C."/>
            <person name="Jouanno E."/>
            <person name="Lampietro C."/>
            <person name="Louis A."/>
            <person name="Herpin A."/>
            <person name="Echchiki A."/>
            <person name="Berthelot C."/>
            <person name="Parey E."/>
            <person name="Roest-Crollius H."/>
            <person name="Braasch I."/>
            <person name="Postlethwait J."/>
            <person name="Bobe J."/>
            <person name="Montfort J."/>
            <person name="Bouchez O."/>
            <person name="Begum T."/>
            <person name="Mejri S."/>
            <person name="Adams A."/>
            <person name="Chen W.-J."/>
            <person name="Guiguen Y."/>
        </authorList>
    </citation>
    <scope>NUCLEOTIDE SEQUENCE</scope>
    <source>
        <strain evidence="7">YG-15Mar2019-1</strain>
        <tissue evidence="7">Brain</tissue>
    </source>
</reference>
<dbReference type="PANTHER" id="PTHR12296:SF16">
    <property type="entry name" value="C-MYC PROMOTER-BINDING PROTEIN"/>
    <property type="match status" value="1"/>
</dbReference>
<keyword evidence="8" id="KW-1185">Reference proteome</keyword>
<feature type="domain" description="MABP" evidence="6">
    <location>
        <begin position="41"/>
        <end position="198"/>
    </location>
</feature>
<comment type="caution">
    <text evidence="7">The sequence shown here is derived from an EMBL/GenBank/DDBJ whole genome shotgun (WGS) entry which is preliminary data.</text>
</comment>
<dbReference type="Gene3D" id="1.25.40.10">
    <property type="entry name" value="Tetratricopeptide repeat domain"/>
    <property type="match status" value="1"/>
</dbReference>
<feature type="region of interest" description="Disordered" evidence="4">
    <location>
        <begin position="1418"/>
        <end position="1479"/>
    </location>
</feature>
<dbReference type="GO" id="GO:0031410">
    <property type="term" value="C:cytoplasmic vesicle"/>
    <property type="evidence" value="ECO:0007669"/>
    <property type="project" value="TreeGrafter"/>
</dbReference>
<keyword evidence="2" id="KW-0344">Guanine-nucleotide releasing factor</keyword>
<dbReference type="GO" id="GO:0032483">
    <property type="term" value="P:regulation of Rab protein signal transduction"/>
    <property type="evidence" value="ECO:0007669"/>
    <property type="project" value="TreeGrafter"/>
</dbReference>
<feature type="compositionally biased region" description="Pro residues" evidence="4">
    <location>
        <begin position="1290"/>
        <end position="1300"/>
    </location>
</feature>
<dbReference type="Gene3D" id="2.100.10.50">
    <property type="match status" value="1"/>
</dbReference>
<name>A0A9D3T9H1_MEGAT</name>
<gene>
    <name evidence="7" type="ORF">MATL_G00141020</name>
</gene>
<dbReference type="SMART" id="SM00800">
    <property type="entry name" value="uDENN"/>
    <property type="match status" value="1"/>
</dbReference>